<evidence type="ECO:0000313" key="2">
    <source>
        <dbReference type="Proteomes" id="UP000007797"/>
    </source>
</evidence>
<dbReference type="RefSeq" id="XP_004350339.1">
    <property type="nucleotide sequence ID" value="XM_004350289.1"/>
</dbReference>
<dbReference type="KEGG" id="dfa:DFA_11396"/>
<evidence type="ECO:0000313" key="1">
    <source>
        <dbReference type="EMBL" id="EGG13635.1"/>
    </source>
</evidence>
<dbReference type="GeneID" id="14866258"/>
<proteinExistence type="predicted"/>
<organism evidence="1 2">
    <name type="scientific">Cavenderia fasciculata</name>
    <name type="common">Slime mold</name>
    <name type="synonym">Dictyostelium fasciculatum</name>
    <dbReference type="NCBI Taxonomy" id="261658"/>
    <lineage>
        <taxon>Eukaryota</taxon>
        <taxon>Amoebozoa</taxon>
        <taxon>Evosea</taxon>
        <taxon>Eumycetozoa</taxon>
        <taxon>Dictyostelia</taxon>
        <taxon>Acytosteliales</taxon>
        <taxon>Cavenderiaceae</taxon>
        <taxon>Cavenderia</taxon>
    </lineage>
</organism>
<accession>F4QCQ3</accession>
<name>F4QCQ3_CACFS</name>
<keyword evidence="2" id="KW-1185">Reference proteome</keyword>
<dbReference type="AlphaFoldDB" id="F4QCQ3"/>
<dbReference type="EMBL" id="GL883029">
    <property type="protein sequence ID" value="EGG13635.1"/>
    <property type="molecule type" value="Genomic_DNA"/>
</dbReference>
<dbReference type="Proteomes" id="UP000007797">
    <property type="component" value="Unassembled WGS sequence"/>
</dbReference>
<reference evidence="2" key="1">
    <citation type="journal article" date="2011" name="Genome Res.">
        <title>Phylogeny-wide analysis of social amoeba genomes highlights ancient origins for complex intercellular communication.</title>
        <authorList>
            <person name="Heidel A.J."/>
            <person name="Lawal H.M."/>
            <person name="Felder M."/>
            <person name="Schilde C."/>
            <person name="Helps N.R."/>
            <person name="Tunggal B."/>
            <person name="Rivero F."/>
            <person name="John U."/>
            <person name="Schleicher M."/>
            <person name="Eichinger L."/>
            <person name="Platzer M."/>
            <person name="Noegel A.A."/>
            <person name="Schaap P."/>
            <person name="Gloeckner G."/>
        </authorList>
    </citation>
    <scope>NUCLEOTIDE SEQUENCE [LARGE SCALE GENOMIC DNA]</scope>
    <source>
        <strain evidence="2">SH3</strain>
    </source>
</reference>
<sequence length="375" mass="43876">MEEVVIYDIDDLYMSSRKQLIQLCEDRQIEWNKLEVNEKLVNKLMQDQQERVKFKELVAPLYMYHKGHVDHTLPTYLIIKIIGMVWNELLDESHAVDLSLPLIFKKRERLGMALGLSLISKQLFNVVATFYSSFQLMESGSEMMSHLQRIYCVFKTPARINTSSKALDVAFFMKQPTLHMKYAFHKVDVPISVVNTFLSKLNRQMETIKLPAKCNITSLTPTVANSITTYSGPLDPNVALPKLTKYIHNLYSLPHSLENLSSMLPNIRYLAVDLKHEKGLWLGVIELLAHLHTVEDCQDYQPINHTDTSLPIYKFTNPTFSTFAIRFYLKDRDSSYILRDTRSMFTKSSFTYSKEQWKYRKWYIKVQYKYVIPQV</sequence>
<protein>
    <submittedName>
        <fullName evidence="1">Uncharacterized protein</fullName>
    </submittedName>
</protein>
<gene>
    <name evidence="1" type="ORF">DFA_11396</name>
</gene>